<accession>A0A5J5AW58</accession>
<proteinExistence type="predicted"/>
<dbReference type="OrthoDB" id="1717905at2759"/>
<evidence type="ECO:0000313" key="2">
    <source>
        <dbReference type="Proteomes" id="UP000325577"/>
    </source>
</evidence>
<dbReference type="EMBL" id="CM018040">
    <property type="protein sequence ID" value="KAA8535345.1"/>
    <property type="molecule type" value="Genomic_DNA"/>
</dbReference>
<reference evidence="1 2" key="1">
    <citation type="submission" date="2019-09" db="EMBL/GenBank/DDBJ databases">
        <title>A chromosome-level genome assembly of the Chinese tupelo Nyssa sinensis.</title>
        <authorList>
            <person name="Yang X."/>
            <person name="Kang M."/>
            <person name="Yang Y."/>
            <person name="Xiong H."/>
            <person name="Wang M."/>
            <person name="Zhang Z."/>
            <person name="Wang Z."/>
            <person name="Wu H."/>
            <person name="Ma T."/>
            <person name="Liu J."/>
            <person name="Xi Z."/>
        </authorList>
    </citation>
    <scope>NUCLEOTIDE SEQUENCE [LARGE SCALE GENOMIC DNA]</scope>
    <source>
        <strain evidence="1">J267</strain>
        <tissue evidence="1">Leaf</tissue>
    </source>
</reference>
<name>A0A5J5AW58_9ASTE</name>
<sequence length="165" mass="18836">MACRFADSSFLFMGPQQRTIRNRRFASLNSPGLCYLKWESLPQKGIKHQRCLKHLRRTKIVQAVAIPVVTSPADNAEHRKQLSESYGFKQIGEPLPENVTMKDIIDSLPKKVFEIDDVKAWKVSFNICHFLCIGDLHDLQSPMVSTASGLGMDWDCDHRVLCYRA</sequence>
<evidence type="ECO:0000313" key="1">
    <source>
        <dbReference type="EMBL" id="KAA8535345.1"/>
    </source>
</evidence>
<dbReference type="Proteomes" id="UP000325577">
    <property type="component" value="Linkage Group LG17"/>
</dbReference>
<dbReference type="AlphaFoldDB" id="A0A5J5AW58"/>
<keyword evidence="2" id="KW-1185">Reference proteome</keyword>
<gene>
    <name evidence="1" type="ORF">F0562_030348</name>
</gene>
<protein>
    <submittedName>
        <fullName evidence="1">Uncharacterized protein</fullName>
    </submittedName>
</protein>
<organism evidence="1 2">
    <name type="scientific">Nyssa sinensis</name>
    <dbReference type="NCBI Taxonomy" id="561372"/>
    <lineage>
        <taxon>Eukaryota</taxon>
        <taxon>Viridiplantae</taxon>
        <taxon>Streptophyta</taxon>
        <taxon>Embryophyta</taxon>
        <taxon>Tracheophyta</taxon>
        <taxon>Spermatophyta</taxon>
        <taxon>Magnoliopsida</taxon>
        <taxon>eudicotyledons</taxon>
        <taxon>Gunneridae</taxon>
        <taxon>Pentapetalae</taxon>
        <taxon>asterids</taxon>
        <taxon>Cornales</taxon>
        <taxon>Nyssaceae</taxon>
        <taxon>Nyssa</taxon>
    </lineage>
</organism>